<feature type="transmembrane region" description="Helical" evidence="1">
    <location>
        <begin position="12"/>
        <end position="39"/>
    </location>
</feature>
<evidence type="ECO:0000313" key="2">
    <source>
        <dbReference type="EMBL" id="MFI6501422.1"/>
    </source>
</evidence>
<keyword evidence="1" id="KW-0472">Membrane</keyword>
<sequence>MGYGARERFVTAAAMTLAASFVIRRPLAFSIAAALGMVISDPEAMKRAAAEWKTKNSGGATAELGEIRDSVKSLLERLQTDAKWEAGTREVVDSTLKSFITETENCEKQRDGVGDALDSCGNLYETLSWVAMGIATAMTVWAGVLLASKATPVTALAAEAGSSAVVSGLWATIRPTMMKLMTFLVALGLLYSGVTALTAEQSAKFMGMEVQANFSGTGLGNDQATGRLTPQLLQDPKLAQQLPATGGGGLPSLPV</sequence>
<comment type="caution">
    <text evidence="2">The sequence shown here is derived from an EMBL/GenBank/DDBJ whole genome shotgun (WGS) entry which is preliminary data.</text>
</comment>
<protein>
    <recommendedName>
        <fullName evidence="4">WXG100 family type VII secretion target</fullName>
    </recommendedName>
</protein>
<reference evidence="2 3" key="1">
    <citation type="submission" date="2024-10" db="EMBL/GenBank/DDBJ databases">
        <title>The Natural Products Discovery Center: Release of the First 8490 Sequenced Strains for Exploring Actinobacteria Biosynthetic Diversity.</title>
        <authorList>
            <person name="Kalkreuter E."/>
            <person name="Kautsar S.A."/>
            <person name="Yang D."/>
            <person name="Bader C.D."/>
            <person name="Teijaro C.N."/>
            <person name="Fluegel L."/>
            <person name="Davis C.M."/>
            <person name="Simpson J.R."/>
            <person name="Lauterbach L."/>
            <person name="Steele A.D."/>
            <person name="Gui C."/>
            <person name="Meng S."/>
            <person name="Li G."/>
            <person name="Viehrig K."/>
            <person name="Ye F."/>
            <person name="Su P."/>
            <person name="Kiefer A.F."/>
            <person name="Nichols A."/>
            <person name="Cepeda A.J."/>
            <person name="Yan W."/>
            <person name="Fan B."/>
            <person name="Jiang Y."/>
            <person name="Adhikari A."/>
            <person name="Zheng C.-J."/>
            <person name="Schuster L."/>
            <person name="Cowan T.M."/>
            <person name="Smanski M.J."/>
            <person name="Chevrette M.G."/>
            <person name="De Carvalho L.P.S."/>
            <person name="Shen B."/>
        </authorList>
    </citation>
    <scope>NUCLEOTIDE SEQUENCE [LARGE SCALE GENOMIC DNA]</scope>
    <source>
        <strain evidence="2 3">NPDC050545</strain>
    </source>
</reference>
<organism evidence="2 3">
    <name type="scientific">Nonomuraea typhae</name>
    <dbReference type="NCBI Taxonomy" id="2603600"/>
    <lineage>
        <taxon>Bacteria</taxon>
        <taxon>Bacillati</taxon>
        <taxon>Actinomycetota</taxon>
        <taxon>Actinomycetes</taxon>
        <taxon>Streptosporangiales</taxon>
        <taxon>Streptosporangiaceae</taxon>
        <taxon>Nonomuraea</taxon>
    </lineage>
</organism>
<feature type="transmembrane region" description="Helical" evidence="1">
    <location>
        <begin position="127"/>
        <end position="146"/>
    </location>
</feature>
<gene>
    <name evidence="2" type="ORF">ACIBG2_28865</name>
</gene>
<proteinExistence type="predicted"/>
<keyword evidence="1" id="KW-1133">Transmembrane helix</keyword>
<evidence type="ECO:0000313" key="3">
    <source>
        <dbReference type="Proteomes" id="UP001612741"/>
    </source>
</evidence>
<keyword evidence="1" id="KW-0812">Transmembrane</keyword>
<accession>A0ABW7Z0D6</accession>
<dbReference type="Proteomes" id="UP001612741">
    <property type="component" value="Unassembled WGS sequence"/>
</dbReference>
<keyword evidence="3" id="KW-1185">Reference proteome</keyword>
<evidence type="ECO:0008006" key="4">
    <source>
        <dbReference type="Google" id="ProtNLM"/>
    </source>
</evidence>
<feature type="transmembrane region" description="Helical" evidence="1">
    <location>
        <begin position="179"/>
        <end position="199"/>
    </location>
</feature>
<dbReference type="RefSeq" id="WP_397085994.1">
    <property type="nucleotide sequence ID" value="NZ_JBITGY010000008.1"/>
</dbReference>
<evidence type="ECO:0000256" key="1">
    <source>
        <dbReference type="SAM" id="Phobius"/>
    </source>
</evidence>
<name>A0ABW7Z0D6_9ACTN</name>
<dbReference type="EMBL" id="JBITGY010000008">
    <property type="protein sequence ID" value="MFI6501422.1"/>
    <property type="molecule type" value="Genomic_DNA"/>
</dbReference>